<reference evidence="2" key="1">
    <citation type="journal article" date="2020" name="New Phytol.">
        <title>Comparative genomics reveals dynamic genome evolution in host specialist ectomycorrhizal fungi.</title>
        <authorList>
            <person name="Lofgren L.A."/>
            <person name="Nguyen N.H."/>
            <person name="Vilgalys R."/>
            <person name="Ruytinx J."/>
            <person name="Liao H.L."/>
            <person name="Branco S."/>
            <person name="Kuo A."/>
            <person name="LaButti K."/>
            <person name="Lipzen A."/>
            <person name="Andreopoulos W."/>
            <person name="Pangilinan J."/>
            <person name="Riley R."/>
            <person name="Hundley H."/>
            <person name="Na H."/>
            <person name="Barry K."/>
            <person name="Grigoriev I.V."/>
            <person name="Stajich J.E."/>
            <person name="Kennedy P.G."/>
        </authorList>
    </citation>
    <scope>NUCLEOTIDE SEQUENCE</scope>
    <source>
        <strain evidence="2">FC203</strain>
    </source>
</reference>
<gene>
    <name evidence="2" type="ORF">F5891DRAFT_977760</name>
</gene>
<proteinExistence type="predicted"/>
<dbReference type="GeneID" id="64671032"/>
<evidence type="ECO:0000313" key="2">
    <source>
        <dbReference type="EMBL" id="KAG1903660.1"/>
    </source>
</evidence>
<comment type="caution">
    <text evidence="2">The sequence shown here is derived from an EMBL/GenBank/DDBJ whole genome shotgun (WGS) entry which is preliminary data.</text>
</comment>
<feature type="region of interest" description="Disordered" evidence="1">
    <location>
        <begin position="94"/>
        <end position="120"/>
    </location>
</feature>
<evidence type="ECO:0000256" key="1">
    <source>
        <dbReference type="SAM" id="MobiDB-lite"/>
    </source>
</evidence>
<dbReference type="EMBL" id="JABBWK010000012">
    <property type="protein sequence ID" value="KAG1903660.1"/>
    <property type="molecule type" value="Genomic_DNA"/>
</dbReference>
<keyword evidence="3" id="KW-1185">Reference proteome</keyword>
<sequence length="220" mass="25138">MWFYQPRYINRKQKHDSPWLIQSHMHMARQSSVHEKPVQQSSATGWQIPPPVWHSLSALTVMDVIKAAATARTTRKKRHIICEMQYRMDLGNKIEGGRQKNSAPVNGQPGSGHPKIEDRCSDVETTPLGLYSGVLEESQDRRHSDPAETELRTSGVSWMLRKFQSLVMHQGTRNMILAADALEIKSQKRNGYRSTRHDVPVYVRDVYDSDGLISQLYTPS</sequence>
<name>A0AAD4HMZ6_9AGAM</name>
<dbReference type="RefSeq" id="XP_041229235.1">
    <property type="nucleotide sequence ID" value="XM_041376734.1"/>
</dbReference>
<accession>A0AAD4HMZ6</accession>
<dbReference type="AlphaFoldDB" id="A0AAD4HMZ6"/>
<organism evidence="2 3">
    <name type="scientific">Suillus fuscotomentosus</name>
    <dbReference type="NCBI Taxonomy" id="1912939"/>
    <lineage>
        <taxon>Eukaryota</taxon>
        <taxon>Fungi</taxon>
        <taxon>Dikarya</taxon>
        <taxon>Basidiomycota</taxon>
        <taxon>Agaricomycotina</taxon>
        <taxon>Agaricomycetes</taxon>
        <taxon>Agaricomycetidae</taxon>
        <taxon>Boletales</taxon>
        <taxon>Suillineae</taxon>
        <taxon>Suillaceae</taxon>
        <taxon>Suillus</taxon>
    </lineage>
</organism>
<evidence type="ECO:0000313" key="3">
    <source>
        <dbReference type="Proteomes" id="UP001195769"/>
    </source>
</evidence>
<protein>
    <submittedName>
        <fullName evidence="2">Uncharacterized protein</fullName>
    </submittedName>
</protein>
<dbReference type="Proteomes" id="UP001195769">
    <property type="component" value="Unassembled WGS sequence"/>
</dbReference>